<evidence type="ECO:0000313" key="2">
    <source>
        <dbReference type="Proteomes" id="UP000011529"/>
    </source>
</evidence>
<proteinExistence type="predicted"/>
<dbReference type="EMBL" id="ANMO01000120">
    <property type="protein sequence ID" value="EMB16407.1"/>
    <property type="molecule type" value="Genomic_DNA"/>
</dbReference>
<name>M2AUM5_9BACT</name>
<evidence type="ECO:0000313" key="1">
    <source>
        <dbReference type="EMBL" id="EMB16407.1"/>
    </source>
</evidence>
<sequence>MAVEATLDIVTSGCITNESGLSIERRAQSRFPGSSIRQWLDSPVDQPIVGGQDAVCSKQRSAGGRLVPLPL</sequence>
<organism evidence="1 2">
    <name type="scientific">Rhodopirellula europaea 6C</name>
    <dbReference type="NCBI Taxonomy" id="1263867"/>
    <lineage>
        <taxon>Bacteria</taxon>
        <taxon>Pseudomonadati</taxon>
        <taxon>Planctomycetota</taxon>
        <taxon>Planctomycetia</taxon>
        <taxon>Pirellulales</taxon>
        <taxon>Pirellulaceae</taxon>
        <taxon>Rhodopirellula</taxon>
    </lineage>
</organism>
<dbReference type="Proteomes" id="UP000011529">
    <property type="component" value="Unassembled WGS sequence"/>
</dbReference>
<comment type="caution">
    <text evidence="1">The sequence shown here is derived from an EMBL/GenBank/DDBJ whole genome shotgun (WGS) entry which is preliminary data.</text>
</comment>
<accession>M2AUM5</accession>
<reference evidence="1" key="2">
    <citation type="journal article" date="2013" name="Mar. Genomics">
        <title>Expression of sulfatases in Rhodopirellula baltica and the diversity of sulfatases in the genus Rhodopirellula.</title>
        <authorList>
            <person name="Wegner C.E."/>
            <person name="Richter-Heitmann T."/>
            <person name="Klindworth A."/>
            <person name="Klockow C."/>
            <person name="Richter M."/>
            <person name="Achstetter T."/>
            <person name="Glockner F.O."/>
            <person name="Harder J."/>
        </authorList>
    </citation>
    <scope>NUCLEOTIDE SEQUENCE [LARGE SCALE GENOMIC DNA]</scope>
    <source>
        <strain evidence="1">6C</strain>
    </source>
</reference>
<protein>
    <submittedName>
        <fullName evidence="1">Uncharacterized protein</fullName>
    </submittedName>
</protein>
<keyword evidence="2" id="KW-1185">Reference proteome</keyword>
<gene>
    <name evidence="1" type="ORF">RE6C_02772</name>
</gene>
<dbReference type="AlphaFoldDB" id="M2AUM5"/>
<reference evidence="1" key="1">
    <citation type="submission" date="2012-11" db="EMBL/GenBank/DDBJ databases">
        <title>Permanent draft genomes of Rhodopirellula europaea strain SH398 and 6C.</title>
        <authorList>
            <person name="Richter M."/>
            <person name="Richter-Heitmann T."/>
            <person name="Frank C."/>
            <person name="Harder J."/>
            <person name="Glockner F.O."/>
        </authorList>
    </citation>
    <scope>NUCLEOTIDE SEQUENCE</scope>
    <source>
        <strain evidence="1">6C</strain>
    </source>
</reference>